<dbReference type="RefSeq" id="WP_164201346.1">
    <property type="nucleotide sequence ID" value="NZ_JAAGMP010000460.1"/>
</dbReference>
<evidence type="ECO:0008006" key="4">
    <source>
        <dbReference type="Google" id="ProtNLM"/>
    </source>
</evidence>
<comment type="caution">
    <text evidence="2">The sequence shown here is derived from an EMBL/GenBank/DDBJ whole genome shotgun (WGS) entry which is preliminary data.</text>
</comment>
<dbReference type="SUPFAM" id="SSF55874">
    <property type="entry name" value="ATPase domain of HSP90 chaperone/DNA topoisomerase II/histidine kinase"/>
    <property type="match status" value="1"/>
</dbReference>
<dbReference type="Gene3D" id="3.40.1350.10">
    <property type="match status" value="1"/>
</dbReference>
<dbReference type="AlphaFoldDB" id="A0A7K3RTF3"/>
<dbReference type="Pfam" id="PF13589">
    <property type="entry name" value="HATPase_c_3"/>
    <property type="match status" value="1"/>
</dbReference>
<protein>
    <recommendedName>
        <fullName evidence="4">ATP-binding protein</fullName>
    </recommendedName>
</protein>
<organism evidence="2 3">
    <name type="scientific">Streptomyces parvus</name>
    <dbReference type="NCBI Taxonomy" id="66428"/>
    <lineage>
        <taxon>Bacteria</taxon>
        <taxon>Bacillati</taxon>
        <taxon>Actinomycetota</taxon>
        <taxon>Actinomycetes</taxon>
        <taxon>Kitasatosporales</taxon>
        <taxon>Streptomycetaceae</taxon>
        <taxon>Streptomyces</taxon>
    </lineage>
</organism>
<sequence>MTGTRTYTIQVLGRTLEHLGAQMYKRRDTAIAELVANCWDAGASLVEITLDVYGYDRDSSRIVITDDGVGMTEDEVQSDYLVVGRNRRSSGAAENPSPNRKVMGRKGIGKLAGFGIAAHMEVSTWREGSSTEFSMDMEELKRDATPEQTVEPVPIMARTGAEAPVGSSSGTRIVLSRLKHSTPMSETALRESLARRFSRVTRGEMTITVNGEVVGDPQITFEQRVPEDGYLTHELPDGNELRYFFGFSDVVLSQSLMRGFAVYVNGKIAQTSPFFFFVEGTASGQHGTRYLHGEIHADFLDAGVDDDSDVISTDRQEIDWETDAAKPLSQWGQELTRKALRDWASRRGVTFVDKITSDPEFSVRIAGLDEPSKTQVNRFLQSLGQAGSDQEKMRPLADSVIRAFEYRHFHDIVADIEEVSEDPERLEELVGRISKWKVLESRAILEVIDGRIAIIDKFNNALVTNISETANPAGTENLHDLIAWYPWLIDPEWQVLYEEKQISKQLREWKVRDFDEQDLSRYDFLALAGDGRVKVIEIKRSGHTVTRDDVQKLDRYVDALSKAHPMIDAIFISGDSYEFPLDRWNSTAKRLTWNSIYSQVSKYYDHYREVLKADVSAPGFDRKRREVVQTRKVIELGAYRSPADRKAGLGVQDVNYGDPGFGPQGKDSVGEEDAE</sequence>
<evidence type="ECO:0000313" key="3">
    <source>
        <dbReference type="Proteomes" id="UP000469670"/>
    </source>
</evidence>
<dbReference type="InterPro" id="IPR011856">
    <property type="entry name" value="tRNA_endonuc-like_dom_sf"/>
</dbReference>
<dbReference type="InterPro" id="IPR036890">
    <property type="entry name" value="HATPase_C_sf"/>
</dbReference>
<proteinExistence type="predicted"/>
<dbReference type="EMBL" id="JAAGMP010000460">
    <property type="protein sequence ID" value="NEC18505.1"/>
    <property type="molecule type" value="Genomic_DNA"/>
</dbReference>
<dbReference type="GO" id="GO:0003676">
    <property type="term" value="F:nucleic acid binding"/>
    <property type="evidence" value="ECO:0007669"/>
    <property type="project" value="InterPro"/>
</dbReference>
<evidence type="ECO:0000256" key="1">
    <source>
        <dbReference type="SAM" id="MobiDB-lite"/>
    </source>
</evidence>
<dbReference type="Proteomes" id="UP000469670">
    <property type="component" value="Unassembled WGS sequence"/>
</dbReference>
<feature type="region of interest" description="Disordered" evidence="1">
    <location>
        <begin position="85"/>
        <end position="104"/>
    </location>
</feature>
<gene>
    <name evidence="2" type="ORF">G3I50_09575</name>
</gene>
<reference evidence="2 3" key="1">
    <citation type="submission" date="2020-01" db="EMBL/GenBank/DDBJ databases">
        <title>Insect and environment-associated Actinomycetes.</title>
        <authorList>
            <person name="Currrie C."/>
            <person name="Chevrette M."/>
            <person name="Carlson C."/>
            <person name="Stubbendieck R."/>
            <person name="Wendt-Pienkowski E."/>
        </authorList>
    </citation>
    <scope>NUCLEOTIDE SEQUENCE [LARGE SCALE GENOMIC DNA]</scope>
    <source>
        <strain evidence="2 3">SID7590</strain>
    </source>
</reference>
<dbReference type="Gene3D" id="3.30.565.10">
    <property type="entry name" value="Histidine kinase-like ATPase, C-terminal domain"/>
    <property type="match status" value="1"/>
</dbReference>
<evidence type="ECO:0000313" key="2">
    <source>
        <dbReference type="EMBL" id="NEC18505.1"/>
    </source>
</evidence>
<feature type="region of interest" description="Disordered" evidence="1">
    <location>
        <begin position="649"/>
        <end position="675"/>
    </location>
</feature>
<name>A0A7K3RTF3_9ACTN</name>
<accession>A0A7K3RTF3</accession>